<dbReference type="EMBL" id="SDMQ01000010">
    <property type="protein sequence ID" value="TBT83807.1"/>
    <property type="molecule type" value="Genomic_DNA"/>
</dbReference>
<comment type="caution">
    <text evidence="2">The sequence shown here is derived from an EMBL/GenBank/DDBJ whole genome shotgun (WGS) entry which is preliminary data.</text>
</comment>
<evidence type="ECO:0000256" key="1">
    <source>
        <dbReference type="SAM" id="Phobius"/>
    </source>
</evidence>
<dbReference type="OrthoDB" id="2087435at2"/>
<reference evidence="2 3" key="1">
    <citation type="submission" date="2019-01" db="EMBL/GenBank/DDBJ databases">
        <title>Lactibacter flavus gen. nov., sp. nov., a novel bacterium of the family Propionibacteriaceae isolated from raw milk and dairy products.</title>
        <authorList>
            <person name="Huptas C."/>
            <person name="Wenning M."/>
            <person name="Breitenwieser F."/>
            <person name="Doll E."/>
            <person name="Von Neubeck M."/>
            <person name="Busse H.-J."/>
            <person name="Scherer S."/>
        </authorList>
    </citation>
    <scope>NUCLEOTIDE SEQUENCE [LARGE SCALE GENOMIC DNA]</scope>
    <source>
        <strain evidence="2 3">KCTC 33808</strain>
    </source>
</reference>
<keyword evidence="1" id="KW-0812">Transmembrane</keyword>
<dbReference type="Proteomes" id="UP000292373">
    <property type="component" value="Unassembled WGS sequence"/>
</dbReference>
<proteinExistence type="predicted"/>
<dbReference type="AlphaFoldDB" id="A0A4Q9KCG4"/>
<keyword evidence="1" id="KW-0472">Membrane</keyword>
<sequence>MDAPTLTATAAATISGVLLGEYQRRRLTTLTYRYPEETTQAWPEPSPRRWVPLALAGVLGALTLGYTATGEAVHLLHLYPLAIAAPWLVAVDADVHRLPYRTTMLTLLASVLGVVATAALTRTWLLAAAAALGWALSYGLFWVLHKAGRGALGYGDVRLAGLIGLTTTPLSASATWLAFLLGTLAAALWAFTRPRQPGSRHAYGPWLLLGWLAATLIPLP</sequence>
<gene>
    <name evidence="2" type="ORF">ET989_10865</name>
</gene>
<keyword evidence="1" id="KW-1133">Transmembrane helix</keyword>
<feature type="transmembrane region" description="Helical" evidence="1">
    <location>
        <begin position="98"/>
        <end position="118"/>
    </location>
</feature>
<name>A0A4Q9KCG4_9ACTN</name>
<feature type="transmembrane region" description="Helical" evidence="1">
    <location>
        <begin position="124"/>
        <end position="144"/>
    </location>
</feature>
<evidence type="ECO:0000313" key="2">
    <source>
        <dbReference type="EMBL" id="TBT83807.1"/>
    </source>
</evidence>
<feature type="transmembrane region" description="Helical" evidence="1">
    <location>
        <begin position="203"/>
        <end position="219"/>
    </location>
</feature>
<feature type="transmembrane region" description="Helical" evidence="1">
    <location>
        <begin position="50"/>
        <end position="68"/>
    </location>
</feature>
<organism evidence="2 3">
    <name type="scientific">Propioniciclava sinopodophylli</name>
    <dbReference type="NCBI Taxonomy" id="1837344"/>
    <lineage>
        <taxon>Bacteria</taxon>
        <taxon>Bacillati</taxon>
        <taxon>Actinomycetota</taxon>
        <taxon>Actinomycetes</taxon>
        <taxon>Propionibacteriales</taxon>
        <taxon>Propionibacteriaceae</taxon>
        <taxon>Propioniciclava</taxon>
    </lineage>
</organism>
<accession>A0A4Q9KCG4</accession>
<evidence type="ECO:0000313" key="3">
    <source>
        <dbReference type="Proteomes" id="UP000292373"/>
    </source>
</evidence>
<keyword evidence="3" id="KW-1185">Reference proteome</keyword>
<protein>
    <submittedName>
        <fullName evidence="2">Uncharacterized protein</fullName>
    </submittedName>
</protein>